<evidence type="ECO:0000256" key="1">
    <source>
        <dbReference type="ARBA" id="ARBA00022475"/>
    </source>
</evidence>
<evidence type="ECO:0000313" key="9">
    <source>
        <dbReference type="EMBL" id="GHO59724.1"/>
    </source>
</evidence>
<dbReference type="CDD" id="cd04179">
    <property type="entry name" value="DPM_DPG-synthase_like"/>
    <property type="match status" value="1"/>
</dbReference>
<comment type="caution">
    <text evidence="9">The sequence shown here is derived from an EMBL/GenBank/DDBJ whole genome shotgun (WGS) entry which is preliminary data.</text>
</comment>
<dbReference type="InterPro" id="IPR029044">
    <property type="entry name" value="Nucleotide-diphossugar_trans"/>
</dbReference>
<dbReference type="SUPFAM" id="SSF53448">
    <property type="entry name" value="Nucleotide-diphospho-sugar transferases"/>
    <property type="match status" value="1"/>
</dbReference>
<evidence type="ECO:0000256" key="5">
    <source>
        <dbReference type="ARBA" id="ARBA00022985"/>
    </source>
</evidence>
<dbReference type="Gene3D" id="3.90.550.10">
    <property type="entry name" value="Spore Coat Polysaccharide Biosynthesis Protein SpsA, Chain A"/>
    <property type="match status" value="1"/>
</dbReference>
<protein>
    <recommendedName>
        <fullName evidence="8">Glycosyltransferase 2-like domain-containing protein</fullName>
    </recommendedName>
</protein>
<keyword evidence="3" id="KW-0808">Transferase</keyword>
<evidence type="ECO:0000259" key="8">
    <source>
        <dbReference type="Pfam" id="PF00535"/>
    </source>
</evidence>
<keyword evidence="7" id="KW-0472">Membrane</keyword>
<evidence type="ECO:0000313" key="10">
    <source>
        <dbReference type="Proteomes" id="UP000654345"/>
    </source>
</evidence>
<keyword evidence="10" id="KW-1185">Reference proteome</keyword>
<dbReference type="InterPro" id="IPR001173">
    <property type="entry name" value="Glyco_trans_2-like"/>
</dbReference>
<dbReference type="InterPro" id="IPR050256">
    <property type="entry name" value="Glycosyltransferase_2"/>
</dbReference>
<dbReference type="PANTHER" id="PTHR48090">
    <property type="entry name" value="UNDECAPRENYL-PHOSPHATE 4-DEOXY-4-FORMAMIDO-L-ARABINOSE TRANSFERASE-RELATED"/>
    <property type="match status" value="1"/>
</dbReference>
<dbReference type="PANTHER" id="PTHR48090:SF3">
    <property type="entry name" value="UNDECAPRENYL-PHOSPHATE 4-DEOXY-4-FORMAMIDO-L-ARABINOSE TRANSFERASE"/>
    <property type="match status" value="1"/>
</dbReference>
<evidence type="ECO:0000256" key="2">
    <source>
        <dbReference type="ARBA" id="ARBA00022676"/>
    </source>
</evidence>
<gene>
    <name evidence="9" type="ORF">KSB_81990</name>
</gene>
<evidence type="ECO:0000256" key="7">
    <source>
        <dbReference type="ARBA" id="ARBA00023136"/>
    </source>
</evidence>
<keyword evidence="6" id="KW-1133">Transmembrane helix</keyword>
<name>A0ABQ3V4B1_9CHLR</name>
<keyword evidence="2" id="KW-0328">Glycosyltransferase</keyword>
<dbReference type="EMBL" id="BNJG01000003">
    <property type="protein sequence ID" value="GHO59724.1"/>
    <property type="molecule type" value="Genomic_DNA"/>
</dbReference>
<reference evidence="9 10" key="1">
    <citation type="journal article" date="2021" name="Int. J. Syst. Evol. Microbiol.">
        <title>Reticulibacter mediterranei gen. nov., sp. nov., within the new family Reticulibacteraceae fam. nov., and Ktedonospora formicarum gen. nov., sp. nov., Ktedonobacter robiniae sp. nov., Dictyobacter formicarum sp. nov. and Dictyobacter arantiisoli sp. nov., belonging to the class Ktedonobacteria.</title>
        <authorList>
            <person name="Yabe S."/>
            <person name="Zheng Y."/>
            <person name="Wang C.M."/>
            <person name="Sakai Y."/>
            <person name="Abe K."/>
            <person name="Yokota A."/>
            <person name="Donadio S."/>
            <person name="Cavaletti L."/>
            <person name="Monciardini P."/>
        </authorList>
    </citation>
    <scope>NUCLEOTIDE SEQUENCE [LARGE SCALE GENOMIC DNA]</scope>
    <source>
        <strain evidence="9 10">SOSP1-30</strain>
    </source>
</reference>
<dbReference type="Pfam" id="PF00535">
    <property type="entry name" value="Glycos_transf_2"/>
    <property type="match status" value="1"/>
</dbReference>
<accession>A0ABQ3V4B1</accession>
<evidence type="ECO:0000256" key="6">
    <source>
        <dbReference type="ARBA" id="ARBA00022989"/>
    </source>
</evidence>
<proteinExistence type="predicted"/>
<evidence type="ECO:0000256" key="4">
    <source>
        <dbReference type="ARBA" id="ARBA00022692"/>
    </source>
</evidence>
<feature type="domain" description="Glycosyltransferase 2-like" evidence="8">
    <location>
        <begin position="8"/>
        <end position="158"/>
    </location>
</feature>
<sequence length="250" mass="28675">MIKKHSLSVILPAYNEEQVIGNTILDVWRVLQQWRLDAEIIVVNDGSADRTGTIVAELARDLPQLRLVTHPTNQGYGAALVSGFQAATKELTFFMDSDGQFDIRELQQFFGAIERYDAVIGYRLERQDSAMRRLNAWGWKCLIGWFLDIHVRDIDCAFKLLHTEFLRTHPLETRGAMINAELLYKLKQAGYSYHEIGVLHLPRHGGQATGAKLSVILRAFRELIIYTRKWRQEKQAFVSSQPELPLPRQA</sequence>
<dbReference type="Proteomes" id="UP000654345">
    <property type="component" value="Unassembled WGS sequence"/>
</dbReference>
<evidence type="ECO:0000256" key="3">
    <source>
        <dbReference type="ARBA" id="ARBA00022679"/>
    </source>
</evidence>
<dbReference type="RefSeq" id="WP_201375887.1">
    <property type="nucleotide sequence ID" value="NZ_BNJG01000003.1"/>
</dbReference>
<keyword evidence="1" id="KW-1003">Cell membrane</keyword>
<organism evidence="9 10">
    <name type="scientific">Ktedonobacter robiniae</name>
    <dbReference type="NCBI Taxonomy" id="2778365"/>
    <lineage>
        <taxon>Bacteria</taxon>
        <taxon>Bacillati</taxon>
        <taxon>Chloroflexota</taxon>
        <taxon>Ktedonobacteria</taxon>
        <taxon>Ktedonobacterales</taxon>
        <taxon>Ktedonobacteraceae</taxon>
        <taxon>Ktedonobacter</taxon>
    </lineage>
</organism>
<keyword evidence="5" id="KW-0448">Lipopolysaccharide biosynthesis</keyword>
<keyword evidence="4" id="KW-0812">Transmembrane</keyword>